<feature type="transmembrane region" description="Helical" evidence="7">
    <location>
        <begin position="92"/>
        <end position="114"/>
    </location>
</feature>
<dbReference type="NCBIfam" id="TIGR00797">
    <property type="entry name" value="matE"/>
    <property type="match status" value="1"/>
</dbReference>
<organism evidence="8 9">
    <name type="scientific">Succiniclasticum ruminis</name>
    <dbReference type="NCBI Taxonomy" id="40841"/>
    <lineage>
        <taxon>Bacteria</taxon>
        <taxon>Bacillati</taxon>
        <taxon>Bacillota</taxon>
        <taxon>Negativicutes</taxon>
        <taxon>Acidaminococcales</taxon>
        <taxon>Acidaminococcaceae</taxon>
        <taxon>Succiniclasticum</taxon>
    </lineage>
</organism>
<comment type="subcellular location">
    <subcellularLocation>
        <location evidence="1">Cell membrane</location>
        <topology evidence="1">Multi-pass membrane protein</topology>
    </subcellularLocation>
</comment>
<dbReference type="InterPro" id="IPR048279">
    <property type="entry name" value="MdtK-like"/>
</dbReference>
<dbReference type="GO" id="GO:0005886">
    <property type="term" value="C:plasma membrane"/>
    <property type="evidence" value="ECO:0007669"/>
    <property type="project" value="UniProtKB-SubCell"/>
</dbReference>
<dbReference type="GO" id="GO:0042910">
    <property type="term" value="F:xenobiotic transmembrane transporter activity"/>
    <property type="evidence" value="ECO:0007669"/>
    <property type="project" value="InterPro"/>
</dbReference>
<name>A0A1G6K3N0_9FIRM</name>
<keyword evidence="4 7" id="KW-0812">Transmembrane</keyword>
<feature type="transmembrane region" description="Helical" evidence="7">
    <location>
        <begin position="194"/>
        <end position="213"/>
    </location>
</feature>
<evidence type="ECO:0000313" key="9">
    <source>
        <dbReference type="Proteomes" id="UP000198943"/>
    </source>
</evidence>
<evidence type="ECO:0000256" key="6">
    <source>
        <dbReference type="ARBA" id="ARBA00023136"/>
    </source>
</evidence>
<feature type="transmembrane region" description="Helical" evidence="7">
    <location>
        <begin position="43"/>
        <end position="62"/>
    </location>
</feature>
<feature type="transmembrane region" description="Helical" evidence="7">
    <location>
        <begin position="319"/>
        <end position="343"/>
    </location>
</feature>
<dbReference type="Proteomes" id="UP000198943">
    <property type="component" value="Unassembled WGS sequence"/>
</dbReference>
<accession>A0A1G6K3N0</accession>
<feature type="transmembrane region" description="Helical" evidence="7">
    <location>
        <begin position="420"/>
        <end position="437"/>
    </location>
</feature>
<evidence type="ECO:0000256" key="1">
    <source>
        <dbReference type="ARBA" id="ARBA00004651"/>
    </source>
</evidence>
<dbReference type="Pfam" id="PF01554">
    <property type="entry name" value="MatE"/>
    <property type="match status" value="2"/>
</dbReference>
<evidence type="ECO:0000256" key="2">
    <source>
        <dbReference type="ARBA" id="ARBA00022448"/>
    </source>
</evidence>
<keyword evidence="2" id="KW-0813">Transport</keyword>
<proteinExistence type="predicted"/>
<evidence type="ECO:0000256" key="7">
    <source>
        <dbReference type="SAM" id="Phobius"/>
    </source>
</evidence>
<dbReference type="CDD" id="cd13138">
    <property type="entry name" value="MATE_yoeA_like"/>
    <property type="match status" value="1"/>
</dbReference>
<evidence type="ECO:0000313" key="8">
    <source>
        <dbReference type="EMBL" id="SDC25478.1"/>
    </source>
</evidence>
<feature type="transmembrane region" description="Helical" evidence="7">
    <location>
        <begin position="12"/>
        <end position="31"/>
    </location>
</feature>
<protein>
    <submittedName>
        <fullName evidence="8">Putative efflux protein, MATE family</fullName>
    </submittedName>
</protein>
<dbReference type="PANTHER" id="PTHR43549">
    <property type="entry name" value="MULTIDRUG RESISTANCE PROTEIN YPNP-RELATED"/>
    <property type="match status" value="1"/>
</dbReference>
<dbReference type="OrthoDB" id="9776324at2"/>
<feature type="transmembrane region" description="Helical" evidence="7">
    <location>
        <begin position="241"/>
        <end position="261"/>
    </location>
</feature>
<feature type="transmembrane region" description="Helical" evidence="7">
    <location>
        <begin position="134"/>
        <end position="158"/>
    </location>
</feature>
<keyword evidence="9" id="KW-1185">Reference proteome</keyword>
<dbReference type="PIRSF" id="PIRSF006603">
    <property type="entry name" value="DinF"/>
    <property type="match status" value="1"/>
</dbReference>
<dbReference type="PANTHER" id="PTHR43549:SF3">
    <property type="entry name" value="MULTIDRUG RESISTANCE PROTEIN YPNP-RELATED"/>
    <property type="match status" value="1"/>
</dbReference>
<evidence type="ECO:0000256" key="4">
    <source>
        <dbReference type="ARBA" id="ARBA00022692"/>
    </source>
</evidence>
<gene>
    <name evidence="8" type="ORF">SAMN04487864_10439</name>
</gene>
<sequence length="445" mass="49019">MQKSMTSGNSLKLLLTFMVPLIIGNIFQQMYSISDIIIVGRTIGVNALASVGAAAPIFMLLVMMTMGMSNGLTVITGQFFGANDFNNMRRSVAMSMMLSVISVIILAVGMFIVIDPLLQMMNVPEVLYEDTRSYILIVAEGLWAMMAYNFFSAVLRALGDSKTPVAFLIFATIINVGLALLFILKFGMGVPGSAYALVMAQGISAFLCVIYMWKHFPILRLQKSDWKWDNAFAIQHLKMGLPMAGQFSILGVGILLIQSITNSFGPNTIAGFTAAIRVEQLALQPMASFGIAMAAFSAQNYGARQFQRIRDAVKKCSMIAMAFAVCSGILIFFFSENIIGVFIEEGNPKVIEDALLYLNCSVPFYFFLSQMFIYRSAVQGMGVGMVPLVSSLIELSMRTGVAKFLATDWGYRGVCYASPVAWVAGSIFLFFAYRYFISLFERLNR</sequence>
<feature type="transmembrane region" description="Helical" evidence="7">
    <location>
        <begin position="381"/>
        <end position="400"/>
    </location>
</feature>
<keyword evidence="5 7" id="KW-1133">Transmembrane helix</keyword>
<evidence type="ECO:0000256" key="3">
    <source>
        <dbReference type="ARBA" id="ARBA00022475"/>
    </source>
</evidence>
<feature type="transmembrane region" description="Helical" evidence="7">
    <location>
        <begin position="281"/>
        <end position="298"/>
    </location>
</feature>
<dbReference type="GO" id="GO:0015297">
    <property type="term" value="F:antiporter activity"/>
    <property type="evidence" value="ECO:0007669"/>
    <property type="project" value="InterPro"/>
</dbReference>
<dbReference type="AlphaFoldDB" id="A0A1G6K3N0"/>
<evidence type="ECO:0000256" key="5">
    <source>
        <dbReference type="ARBA" id="ARBA00022989"/>
    </source>
</evidence>
<dbReference type="RefSeq" id="WP_093729742.1">
    <property type="nucleotide sequence ID" value="NZ_FMYW01000004.1"/>
</dbReference>
<keyword evidence="6 7" id="KW-0472">Membrane</keyword>
<keyword evidence="3" id="KW-1003">Cell membrane</keyword>
<dbReference type="InterPro" id="IPR052031">
    <property type="entry name" value="Membrane_Transporter-Flippase"/>
</dbReference>
<dbReference type="InterPro" id="IPR002528">
    <property type="entry name" value="MATE_fam"/>
</dbReference>
<dbReference type="EMBL" id="FMYW01000004">
    <property type="protein sequence ID" value="SDC25478.1"/>
    <property type="molecule type" value="Genomic_DNA"/>
</dbReference>
<feature type="transmembrane region" description="Helical" evidence="7">
    <location>
        <begin position="165"/>
        <end position="188"/>
    </location>
</feature>
<reference evidence="9" key="1">
    <citation type="submission" date="2016-10" db="EMBL/GenBank/DDBJ databases">
        <authorList>
            <person name="Varghese N."/>
            <person name="Submissions S."/>
        </authorList>
    </citation>
    <scope>NUCLEOTIDE SEQUENCE [LARGE SCALE GENOMIC DNA]</scope>
    <source>
        <strain evidence="9">DSM 11005</strain>
    </source>
</reference>